<accession>A0A846H919</accession>
<dbReference type="SUPFAM" id="SSF48452">
    <property type="entry name" value="TPR-like"/>
    <property type="match status" value="2"/>
</dbReference>
<comment type="caution">
    <text evidence="1">The sequence shown here is derived from an EMBL/GenBank/DDBJ whole genome shotgun (WGS) entry which is preliminary data.</text>
</comment>
<organism evidence="1 2">
    <name type="scientific">Hassallia byssoidea VB512170</name>
    <dbReference type="NCBI Taxonomy" id="1304833"/>
    <lineage>
        <taxon>Bacteria</taxon>
        <taxon>Bacillati</taxon>
        <taxon>Cyanobacteriota</taxon>
        <taxon>Cyanophyceae</taxon>
        <taxon>Nostocales</taxon>
        <taxon>Tolypothrichaceae</taxon>
        <taxon>Hassallia</taxon>
    </lineage>
</organism>
<dbReference type="AlphaFoldDB" id="A0A846H919"/>
<dbReference type="PANTHER" id="PTHR45717">
    <property type="entry name" value="OS12G0527900 PROTEIN"/>
    <property type="match status" value="1"/>
</dbReference>
<keyword evidence="2" id="KW-1185">Reference proteome</keyword>
<reference evidence="1 2" key="1">
    <citation type="journal article" date="2015" name="Genome Announc.">
        <title>Draft Genome Sequence of Cyanobacterium Hassallia byssoidea Strain VB512170, Isolated from Monuments in India.</title>
        <authorList>
            <person name="Singh D."/>
            <person name="Chandrababunaidu M.M."/>
            <person name="Panda A."/>
            <person name="Sen D."/>
            <person name="Bhattacharyya S."/>
            <person name="Adhikary S.P."/>
            <person name="Tripathy S."/>
        </authorList>
    </citation>
    <scope>NUCLEOTIDE SEQUENCE [LARGE SCALE GENOMIC DNA]</scope>
    <source>
        <strain evidence="1 2">VB512170</strain>
    </source>
</reference>
<dbReference type="EMBL" id="JTCM02000029">
    <property type="protein sequence ID" value="NEU73815.1"/>
    <property type="molecule type" value="Genomic_DNA"/>
</dbReference>
<evidence type="ECO:0000313" key="2">
    <source>
        <dbReference type="Proteomes" id="UP000031549"/>
    </source>
</evidence>
<proteinExistence type="predicted"/>
<dbReference type="Gene3D" id="1.25.40.10">
    <property type="entry name" value="Tetratricopeptide repeat domain"/>
    <property type="match status" value="3"/>
</dbReference>
<name>A0A846H919_9CYAN</name>
<dbReference type="RefSeq" id="WP_039742591.1">
    <property type="nucleotide sequence ID" value="NZ_JTCM02000029.1"/>
</dbReference>
<evidence type="ECO:0008006" key="3">
    <source>
        <dbReference type="Google" id="ProtNLM"/>
    </source>
</evidence>
<dbReference type="PANTHER" id="PTHR45717:SF15">
    <property type="entry name" value="AGL218WP"/>
    <property type="match status" value="1"/>
</dbReference>
<sequence>MARRIIQFNILLTALIATFFPGGQVLAVETYSEKDRILADIAFQYAAVGKSEQAVKILNQVLPLAEANPNECFKANPLVKVAGGYILAGQETKGKQLLKEAIQIAHTQTATGCSGSATSPDESLLNRAKKYAEAGYYSFGIEIITKVNNPVSTPTTLAELAGHYAKAGEPEQATKVLNQAIAIAQSNPNTLYKTMTLIVIAEHLSQGGQKEQVPKVLERALESAYAIDEAKSRENTAMKVNQMLRIAKQFAEVGQERRAIEILDQALPKIRTFADKRFPIEKPSQLVETAVQYAALKQKNKAVETLAEARTAAQAINGDGLAKVAEGYAEIGDFEQAQQIARSIKNVNERSRAFSGIAIAYAKAGYPDQAVKLAKSIGNPDFTFRGIVRHYLQIGQNDQAFGIVQQWNLKNMLSEVAFAYLEAGQPDKALQIAKSIEPHPDAEQHKDWRFPSIARGFAKQGQFDQALEVAQSITDKGYKAQALIAIAEQYVLRERENKKLIEKILSVLTNSLNSLFGSSNKNKASEILDQALQVAQSMTPER</sequence>
<evidence type="ECO:0000313" key="1">
    <source>
        <dbReference type="EMBL" id="NEU73815.1"/>
    </source>
</evidence>
<protein>
    <recommendedName>
        <fullName evidence="3">TPR-like protein</fullName>
    </recommendedName>
</protein>
<dbReference type="InterPro" id="IPR011990">
    <property type="entry name" value="TPR-like_helical_dom_sf"/>
</dbReference>
<dbReference type="Proteomes" id="UP000031549">
    <property type="component" value="Unassembled WGS sequence"/>
</dbReference>
<gene>
    <name evidence="1" type="ORF">PI95_014905</name>
</gene>